<keyword evidence="3" id="KW-0813">Transport</keyword>
<comment type="similarity">
    <text evidence="2">Belongs to the amino acid-polyamine-organocation (APC) superfamily. Spore germination protein (SGP) (TC 2.A.3.9) family.</text>
</comment>
<comment type="caution">
    <text evidence="9">The sequence shown here is derived from an EMBL/GenBank/DDBJ whole genome shotgun (WGS) entry which is preliminary data.</text>
</comment>
<feature type="transmembrane region" description="Helical" evidence="8">
    <location>
        <begin position="272"/>
        <end position="292"/>
    </location>
</feature>
<keyword evidence="5 8" id="KW-0812">Transmembrane</keyword>
<organism evidence="9 10">
    <name type="scientific">Marvinbryantia formatexigens DSM 14469</name>
    <dbReference type="NCBI Taxonomy" id="478749"/>
    <lineage>
        <taxon>Bacteria</taxon>
        <taxon>Bacillati</taxon>
        <taxon>Bacillota</taxon>
        <taxon>Clostridia</taxon>
        <taxon>Lachnospirales</taxon>
        <taxon>Lachnospiraceae</taxon>
        <taxon>Marvinbryantia</taxon>
    </lineage>
</organism>
<dbReference type="PANTHER" id="PTHR34975">
    <property type="entry name" value="SPORE GERMINATION PROTEIN A2"/>
    <property type="match status" value="1"/>
</dbReference>
<feature type="transmembrane region" description="Helical" evidence="8">
    <location>
        <begin position="188"/>
        <end position="210"/>
    </location>
</feature>
<dbReference type="eggNOG" id="ENOG5033KEV">
    <property type="taxonomic scope" value="Bacteria"/>
</dbReference>
<keyword evidence="6 8" id="KW-1133">Transmembrane helix</keyword>
<feature type="transmembrane region" description="Helical" evidence="8">
    <location>
        <begin position="230"/>
        <end position="251"/>
    </location>
</feature>
<evidence type="ECO:0000256" key="8">
    <source>
        <dbReference type="SAM" id="Phobius"/>
    </source>
</evidence>
<feature type="transmembrane region" description="Helical" evidence="8">
    <location>
        <begin position="41"/>
        <end position="63"/>
    </location>
</feature>
<evidence type="ECO:0000256" key="4">
    <source>
        <dbReference type="ARBA" id="ARBA00022544"/>
    </source>
</evidence>
<dbReference type="STRING" id="168384.SAMN05660368_01990"/>
<comment type="subcellular location">
    <subcellularLocation>
        <location evidence="1">Membrane</location>
        <topology evidence="1">Multi-pass membrane protein</topology>
    </subcellularLocation>
</comment>
<dbReference type="Proteomes" id="UP000005561">
    <property type="component" value="Unassembled WGS sequence"/>
</dbReference>
<feature type="transmembrane region" description="Helical" evidence="8">
    <location>
        <begin position="99"/>
        <end position="120"/>
    </location>
</feature>
<evidence type="ECO:0000256" key="1">
    <source>
        <dbReference type="ARBA" id="ARBA00004141"/>
    </source>
</evidence>
<reference evidence="9" key="1">
    <citation type="submission" date="2009-07" db="EMBL/GenBank/DDBJ databases">
        <authorList>
            <person name="Weinstock G."/>
            <person name="Sodergren E."/>
            <person name="Clifton S."/>
            <person name="Fulton L."/>
            <person name="Fulton B."/>
            <person name="Courtney L."/>
            <person name="Fronick C."/>
            <person name="Harrison M."/>
            <person name="Strong C."/>
            <person name="Farmer C."/>
            <person name="Delahaunty K."/>
            <person name="Markovic C."/>
            <person name="Hall O."/>
            <person name="Minx P."/>
            <person name="Tomlinson C."/>
            <person name="Mitreva M."/>
            <person name="Nelson J."/>
            <person name="Hou S."/>
            <person name="Wollam A."/>
            <person name="Pepin K.H."/>
            <person name="Johnson M."/>
            <person name="Bhonagiri V."/>
            <person name="Nash W.E."/>
            <person name="Warren W."/>
            <person name="Chinwalla A."/>
            <person name="Mardis E.R."/>
            <person name="Wilson R.K."/>
        </authorList>
    </citation>
    <scope>NUCLEOTIDE SEQUENCE [LARGE SCALE GENOMIC DNA]</scope>
    <source>
        <strain evidence="9">DSM 14469</strain>
    </source>
</reference>
<evidence type="ECO:0000256" key="3">
    <source>
        <dbReference type="ARBA" id="ARBA00022448"/>
    </source>
</evidence>
<feature type="transmembrane region" description="Helical" evidence="8">
    <location>
        <begin position="322"/>
        <end position="344"/>
    </location>
</feature>
<feature type="transmembrane region" description="Helical" evidence="8">
    <location>
        <begin position="356"/>
        <end position="377"/>
    </location>
</feature>
<evidence type="ECO:0000313" key="9">
    <source>
        <dbReference type="EMBL" id="EET59187.1"/>
    </source>
</evidence>
<dbReference type="AlphaFoldDB" id="C6LJR4"/>
<dbReference type="OrthoDB" id="1771654at2"/>
<dbReference type="Pfam" id="PF03845">
    <property type="entry name" value="Spore_permease"/>
    <property type="match status" value="1"/>
</dbReference>
<keyword evidence="7 8" id="KW-0472">Membrane</keyword>
<gene>
    <name evidence="9" type="ORF">BRYFOR_08901</name>
</gene>
<dbReference type="EMBL" id="ACCL02000021">
    <property type="protein sequence ID" value="EET59187.1"/>
    <property type="molecule type" value="Genomic_DNA"/>
</dbReference>
<proteinExistence type="inferred from homology"/>
<dbReference type="GO" id="GO:0009847">
    <property type="term" value="P:spore germination"/>
    <property type="evidence" value="ECO:0007669"/>
    <property type="project" value="InterPro"/>
</dbReference>
<sequence length="415" mass="44453">MLANNGKISVHQISRLLFISLTARLMLFLPYVGTGMSGAEFLAAVALGIFWAFLYTGLIAGIAEYTGNSADTGTTVRNENPVSAPGGFTVYLQERVGRYTAYAFSILMILFLILHLAYLARLTGAICRLYLLPETSENTLLVCTLLAGAATASGGRCRMAGSHMEKQEIKPQGRSADDGQICGRMAEIFFLPVAAALIIMLLASAGSVRLENLSGNGSFHDAGNFDIMKILGRSGAAAGSFFEVTLILYELPYISRRKSRSVKTLRGAMQKGILLTAGVLLAVFGIALGVFGESSFSRLPWPALTLMSSASVPGGFLQRWDAVFLAVLLPGLFLAAGNAFHYLRRIAGELLPENKSVWLTAGTFAAGTLPALLTGSYENAAHLYFRWGLCALVPLLAATPVFLSILERMKKKCGL</sequence>
<dbReference type="RefSeq" id="WP_006863664.1">
    <property type="nucleotide sequence ID" value="NZ_ACCL02000021.1"/>
</dbReference>
<evidence type="ECO:0000256" key="5">
    <source>
        <dbReference type="ARBA" id="ARBA00022692"/>
    </source>
</evidence>
<name>C6LJR4_9FIRM</name>
<feature type="transmembrane region" description="Helical" evidence="8">
    <location>
        <begin position="12"/>
        <end position="29"/>
    </location>
</feature>
<keyword evidence="10" id="KW-1185">Reference proteome</keyword>
<dbReference type="PANTHER" id="PTHR34975:SF2">
    <property type="entry name" value="SPORE GERMINATION PROTEIN A2"/>
    <property type="match status" value="1"/>
</dbReference>
<evidence type="ECO:0000256" key="2">
    <source>
        <dbReference type="ARBA" id="ARBA00007998"/>
    </source>
</evidence>
<keyword evidence="4" id="KW-0309">Germination</keyword>
<protein>
    <submittedName>
        <fullName evidence="9">Spore germination protein</fullName>
    </submittedName>
</protein>
<evidence type="ECO:0000256" key="7">
    <source>
        <dbReference type="ARBA" id="ARBA00023136"/>
    </source>
</evidence>
<evidence type="ECO:0000313" key="10">
    <source>
        <dbReference type="Proteomes" id="UP000005561"/>
    </source>
</evidence>
<feature type="transmembrane region" description="Helical" evidence="8">
    <location>
        <begin position="383"/>
        <end position="406"/>
    </location>
</feature>
<evidence type="ECO:0000256" key="6">
    <source>
        <dbReference type="ARBA" id="ARBA00022989"/>
    </source>
</evidence>
<dbReference type="GO" id="GO:0016020">
    <property type="term" value="C:membrane"/>
    <property type="evidence" value="ECO:0007669"/>
    <property type="project" value="UniProtKB-SubCell"/>
</dbReference>
<dbReference type="InterPro" id="IPR004761">
    <property type="entry name" value="Spore_GerAB"/>
</dbReference>
<accession>C6LJR4</accession>